<evidence type="ECO:0000313" key="2">
    <source>
        <dbReference type="EMBL" id="CAG5131311.1"/>
    </source>
</evidence>
<reference evidence="2" key="1">
    <citation type="submission" date="2021-04" db="EMBL/GenBank/DDBJ databases">
        <authorList>
            <consortium name="Molecular Ecology Group"/>
        </authorList>
    </citation>
    <scope>NUCLEOTIDE SEQUENCE</scope>
</reference>
<sequence length="203" mass="23128">MIPSKTHLVPDFKQMEVKNTDSRIPENNGMQGLGLAQYVDNTHRHRAKSTSTGQNIIHNVSPLDTTRFKHFSLSHTRQLGPTVEELQPSAKAAFTDYTCHSTRDHTSQPTRDHTSHPTRDHTSHPTRDHTSHPTRDHTSHPTRDHTFHPTRDLTSHPTMDHTSHLTGDHTSHPTRDHTSHLSRDHTSQPTRDHTSHSTRDHTS</sequence>
<feature type="compositionally biased region" description="Basic and acidic residues" evidence="1">
    <location>
        <begin position="101"/>
        <end position="203"/>
    </location>
</feature>
<dbReference type="Proteomes" id="UP000678393">
    <property type="component" value="Unassembled WGS sequence"/>
</dbReference>
<comment type="caution">
    <text evidence="2">The sequence shown here is derived from an EMBL/GenBank/DDBJ whole genome shotgun (WGS) entry which is preliminary data.</text>
</comment>
<dbReference type="EMBL" id="CAJHNH020004580">
    <property type="protein sequence ID" value="CAG5131311.1"/>
    <property type="molecule type" value="Genomic_DNA"/>
</dbReference>
<protein>
    <submittedName>
        <fullName evidence="2">Uncharacterized protein</fullName>
    </submittedName>
</protein>
<name>A0A8S3ZYD6_9EUPU</name>
<accession>A0A8S3ZYD6</accession>
<dbReference type="AlphaFoldDB" id="A0A8S3ZYD6"/>
<organism evidence="2 3">
    <name type="scientific">Candidula unifasciata</name>
    <dbReference type="NCBI Taxonomy" id="100452"/>
    <lineage>
        <taxon>Eukaryota</taxon>
        <taxon>Metazoa</taxon>
        <taxon>Spiralia</taxon>
        <taxon>Lophotrochozoa</taxon>
        <taxon>Mollusca</taxon>
        <taxon>Gastropoda</taxon>
        <taxon>Heterobranchia</taxon>
        <taxon>Euthyneura</taxon>
        <taxon>Panpulmonata</taxon>
        <taxon>Eupulmonata</taxon>
        <taxon>Stylommatophora</taxon>
        <taxon>Helicina</taxon>
        <taxon>Helicoidea</taxon>
        <taxon>Geomitridae</taxon>
        <taxon>Candidula</taxon>
    </lineage>
</organism>
<proteinExistence type="predicted"/>
<evidence type="ECO:0000313" key="3">
    <source>
        <dbReference type="Proteomes" id="UP000678393"/>
    </source>
</evidence>
<gene>
    <name evidence="2" type="ORF">CUNI_LOCUS16869</name>
</gene>
<feature type="region of interest" description="Disordered" evidence="1">
    <location>
        <begin position="99"/>
        <end position="203"/>
    </location>
</feature>
<keyword evidence="3" id="KW-1185">Reference proteome</keyword>
<evidence type="ECO:0000256" key="1">
    <source>
        <dbReference type="SAM" id="MobiDB-lite"/>
    </source>
</evidence>